<evidence type="ECO:0000313" key="1">
    <source>
        <dbReference type="EMBL" id="GFY20572.1"/>
    </source>
</evidence>
<sequence>MNEYRNEILTASMNANMGELNTKLTNVNEQISANKEELKSDLKGIGDKLTTMDRNLKKWKEESSRWNINSKTNLWI</sequence>
<keyword evidence="2" id="KW-1185">Reference proteome</keyword>
<organism evidence="1 2">
    <name type="scientific">Trichonephila clavipes</name>
    <name type="common">Golden silk orbweaver</name>
    <name type="synonym">Nephila clavipes</name>
    <dbReference type="NCBI Taxonomy" id="2585209"/>
    <lineage>
        <taxon>Eukaryota</taxon>
        <taxon>Metazoa</taxon>
        <taxon>Ecdysozoa</taxon>
        <taxon>Arthropoda</taxon>
        <taxon>Chelicerata</taxon>
        <taxon>Arachnida</taxon>
        <taxon>Araneae</taxon>
        <taxon>Araneomorphae</taxon>
        <taxon>Entelegynae</taxon>
        <taxon>Araneoidea</taxon>
        <taxon>Nephilidae</taxon>
        <taxon>Trichonephila</taxon>
    </lineage>
</organism>
<dbReference type="AlphaFoldDB" id="A0A8X6VJ20"/>
<evidence type="ECO:0000313" key="2">
    <source>
        <dbReference type="Proteomes" id="UP000887159"/>
    </source>
</evidence>
<protein>
    <submittedName>
        <fullName evidence="1">Uncharacterized protein</fullName>
    </submittedName>
</protein>
<name>A0A8X6VJ20_TRICX</name>
<proteinExistence type="predicted"/>
<dbReference type="EMBL" id="BMAU01021355">
    <property type="protein sequence ID" value="GFY20572.1"/>
    <property type="molecule type" value="Genomic_DNA"/>
</dbReference>
<accession>A0A8X6VJ20</accession>
<comment type="caution">
    <text evidence="1">The sequence shown here is derived from an EMBL/GenBank/DDBJ whole genome shotgun (WGS) entry which is preliminary data.</text>
</comment>
<reference evidence="1" key="1">
    <citation type="submission" date="2020-08" db="EMBL/GenBank/DDBJ databases">
        <title>Multicomponent nature underlies the extraordinary mechanical properties of spider dragline silk.</title>
        <authorList>
            <person name="Kono N."/>
            <person name="Nakamura H."/>
            <person name="Mori M."/>
            <person name="Yoshida Y."/>
            <person name="Ohtoshi R."/>
            <person name="Malay A.D."/>
            <person name="Moran D.A.P."/>
            <person name="Tomita M."/>
            <person name="Numata K."/>
            <person name="Arakawa K."/>
        </authorList>
    </citation>
    <scope>NUCLEOTIDE SEQUENCE</scope>
</reference>
<dbReference type="Proteomes" id="UP000887159">
    <property type="component" value="Unassembled WGS sequence"/>
</dbReference>
<gene>
    <name evidence="1" type="ORF">TNCV_212041</name>
</gene>